<evidence type="ECO:0000256" key="3">
    <source>
        <dbReference type="ARBA" id="ARBA00023141"/>
    </source>
</evidence>
<evidence type="ECO:0000259" key="4">
    <source>
        <dbReference type="Pfam" id="PF08501"/>
    </source>
</evidence>
<dbReference type="GO" id="GO:0005829">
    <property type="term" value="C:cytosol"/>
    <property type="evidence" value="ECO:0007669"/>
    <property type="project" value="TreeGrafter"/>
</dbReference>
<dbReference type="InterPro" id="IPR013708">
    <property type="entry name" value="Shikimate_DH-bd_N"/>
</dbReference>
<evidence type="ECO:0000313" key="5">
    <source>
        <dbReference type="EMBL" id="MBL0763763.1"/>
    </source>
</evidence>
<dbReference type="GO" id="GO:0019632">
    <property type="term" value="P:shikimate metabolic process"/>
    <property type="evidence" value="ECO:0007669"/>
    <property type="project" value="TreeGrafter"/>
</dbReference>
<dbReference type="PANTHER" id="PTHR21089:SF1">
    <property type="entry name" value="BIFUNCTIONAL 3-DEHYDROQUINATE DEHYDRATASE_SHIKIMATE DEHYDROGENASE, CHLOROPLASTIC"/>
    <property type="match status" value="1"/>
</dbReference>
<keyword evidence="3" id="KW-0057">Aromatic amino acid biosynthesis</keyword>
<evidence type="ECO:0000313" key="6">
    <source>
        <dbReference type="Proteomes" id="UP000642920"/>
    </source>
</evidence>
<dbReference type="SUPFAM" id="SSF53223">
    <property type="entry name" value="Aminoacid dehydrogenase-like, N-terminal domain"/>
    <property type="match status" value="1"/>
</dbReference>
<dbReference type="Gene3D" id="3.40.50.10860">
    <property type="entry name" value="Leucine Dehydrogenase, chain A, domain 1"/>
    <property type="match status" value="1"/>
</dbReference>
<dbReference type="GO" id="GO:0009423">
    <property type="term" value="P:chorismate biosynthetic process"/>
    <property type="evidence" value="ECO:0007669"/>
    <property type="project" value="TreeGrafter"/>
</dbReference>
<accession>A0A937ACM0</accession>
<dbReference type="InterPro" id="IPR022893">
    <property type="entry name" value="Shikimate_DH_fam"/>
</dbReference>
<feature type="domain" description="Shikimate dehydrogenase substrate binding N-terminal" evidence="4">
    <location>
        <begin position="6"/>
        <end position="88"/>
    </location>
</feature>
<dbReference type="SUPFAM" id="SSF51735">
    <property type="entry name" value="NAD(P)-binding Rossmann-fold domains"/>
    <property type="match status" value="1"/>
</dbReference>
<sequence>MKKLGLIGYPLSHSFSAKYFSEKFKSEKIEGYDYQPYPIDSIEKFSQLIKSEPQLVGLNVTIPYKESVISYLDEQDELSKRIGAVNTIKIIDGKTKGYNTDYYGFRESLMNFITKKFNSGALILGTGGASKAVKAVLSDFNIPFHFVSREAEKGFTYEQLHKDTDILKTHQLVINCTPLGTFPEVDDKPNIPYSQLSEHHMLFDLVYNPKATAFMQAGFQQGASTKNGYDTLVGQAEAAWKIWTNK</sequence>
<dbReference type="AlphaFoldDB" id="A0A937ACM0"/>
<dbReference type="GO" id="GO:0009073">
    <property type="term" value="P:aromatic amino acid family biosynthetic process"/>
    <property type="evidence" value="ECO:0007669"/>
    <property type="project" value="UniProtKB-KW"/>
</dbReference>
<dbReference type="Proteomes" id="UP000642920">
    <property type="component" value="Unassembled WGS sequence"/>
</dbReference>
<proteinExistence type="predicted"/>
<evidence type="ECO:0000256" key="1">
    <source>
        <dbReference type="ARBA" id="ARBA00004871"/>
    </source>
</evidence>
<dbReference type="InterPro" id="IPR036291">
    <property type="entry name" value="NAD(P)-bd_dom_sf"/>
</dbReference>
<reference evidence="5" key="1">
    <citation type="submission" date="2021-01" db="EMBL/GenBank/DDBJ databases">
        <title>Marivirga sp. nov., isolated from intertidal surface sediments.</title>
        <authorList>
            <person name="Zhang M."/>
        </authorList>
    </citation>
    <scope>NUCLEOTIDE SEQUENCE</scope>
    <source>
        <strain evidence="5">SM1354</strain>
    </source>
</reference>
<gene>
    <name evidence="5" type="ORF">JKP34_00790</name>
</gene>
<comment type="caution">
    <text evidence="5">The sequence shown here is derived from an EMBL/GenBank/DDBJ whole genome shotgun (WGS) entry which is preliminary data.</text>
</comment>
<dbReference type="PANTHER" id="PTHR21089">
    <property type="entry name" value="SHIKIMATE DEHYDROGENASE"/>
    <property type="match status" value="1"/>
</dbReference>
<dbReference type="GO" id="GO:0050661">
    <property type="term" value="F:NADP binding"/>
    <property type="evidence" value="ECO:0007669"/>
    <property type="project" value="TreeGrafter"/>
</dbReference>
<dbReference type="Pfam" id="PF08501">
    <property type="entry name" value="Shikimate_dh_N"/>
    <property type="match status" value="1"/>
</dbReference>
<organism evidence="5 6">
    <name type="scientific">Marivirga atlantica</name>
    <dbReference type="NCBI Taxonomy" id="1548457"/>
    <lineage>
        <taxon>Bacteria</taxon>
        <taxon>Pseudomonadati</taxon>
        <taxon>Bacteroidota</taxon>
        <taxon>Cytophagia</taxon>
        <taxon>Cytophagales</taxon>
        <taxon>Marivirgaceae</taxon>
        <taxon>Marivirga</taxon>
    </lineage>
</organism>
<dbReference type="EMBL" id="JAERQG010000001">
    <property type="protein sequence ID" value="MBL0763763.1"/>
    <property type="molecule type" value="Genomic_DNA"/>
</dbReference>
<comment type="pathway">
    <text evidence="1">Metabolic intermediate biosynthesis; chorismate biosynthesis; chorismate from D-erythrose 4-phosphate and phosphoenolpyruvate: step 4/7.</text>
</comment>
<keyword evidence="2" id="KW-0560">Oxidoreductase</keyword>
<keyword evidence="3" id="KW-0028">Amino-acid biosynthesis</keyword>
<dbReference type="Gene3D" id="3.40.50.720">
    <property type="entry name" value="NAD(P)-binding Rossmann-like Domain"/>
    <property type="match status" value="1"/>
</dbReference>
<dbReference type="InterPro" id="IPR046346">
    <property type="entry name" value="Aminoacid_DH-like_N_sf"/>
</dbReference>
<protein>
    <submittedName>
        <fullName evidence="5">Shikimate dehydrogenase</fullName>
    </submittedName>
</protein>
<name>A0A937ACM0_9BACT</name>
<dbReference type="RefSeq" id="WP_201916711.1">
    <property type="nucleotide sequence ID" value="NZ_JAERQG010000001.1"/>
</dbReference>
<dbReference type="GO" id="GO:0004764">
    <property type="term" value="F:shikimate 3-dehydrogenase (NADP+) activity"/>
    <property type="evidence" value="ECO:0007669"/>
    <property type="project" value="InterPro"/>
</dbReference>
<evidence type="ECO:0000256" key="2">
    <source>
        <dbReference type="ARBA" id="ARBA00023002"/>
    </source>
</evidence>
<dbReference type="CDD" id="cd01065">
    <property type="entry name" value="NAD_bind_Shikimate_DH"/>
    <property type="match status" value="1"/>
</dbReference>
<keyword evidence="6" id="KW-1185">Reference proteome</keyword>